<keyword evidence="1" id="KW-1133">Transmembrane helix</keyword>
<dbReference type="Pfam" id="PF10323">
    <property type="entry name" value="7TM_GPCR_Srv"/>
    <property type="match status" value="1"/>
</dbReference>
<accession>A0A0D6LI38</accession>
<keyword evidence="1" id="KW-0812">Transmembrane</keyword>
<organism evidence="2 3">
    <name type="scientific">Ancylostoma ceylanicum</name>
    <dbReference type="NCBI Taxonomy" id="53326"/>
    <lineage>
        <taxon>Eukaryota</taxon>
        <taxon>Metazoa</taxon>
        <taxon>Ecdysozoa</taxon>
        <taxon>Nematoda</taxon>
        <taxon>Chromadorea</taxon>
        <taxon>Rhabditida</taxon>
        <taxon>Rhabditina</taxon>
        <taxon>Rhabditomorpha</taxon>
        <taxon>Strongyloidea</taxon>
        <taxon>Ancylostomatidae</taxon>
        <taxon>Ancylostomatinae</taxon>
        <taxon>Ancylostoma</taxon>
    </lineage>
</organism>
<reference evidence="2 3" key="1">
    <citation type="submission" date="2013-05" db="EMBL/GenBank/DDBJ databases">
        <title>Draft genome of the parasitic nematode Anyclostoma ceylanicum.</title>
        <authorList>
            <person name="Mitreva M."/>
        </authorList>
    </citation>
    <scope>NUCLEOTIDE SEQUENCE [LARGE SCALE GENOMIC DNA]</scope>
</reference>
<feature type="transmembrane region" description="Helical" evidence="1">
    <location>
        <begin position="34"/>
        <end position="55"/>
    </location>
</feature>
<feature type="transmembrane region" description="Helical" evidence="1">
    <location>
        <begin position="75"/>
        <end position="96"/>
    </location>
</feature>
<name>A0A0D6LI38_9BILA</name>
<evidence type="ECO:0008006" key="4">
    <source>
        <dbReference type="Google" id="ProtNLM"/>
    </source>
</evidence>
<dbReference type="EMBL" id="KE125158">
    <property type="protein sequence ID" value="EPB70838.1"/>
    <property type="molecule type" value="Genomic_DNA"/>
</dbReference>
<protein>
    <recommendedName>
        <fullName evidence="4">Serpentine receptor class gamma</fullName>
    </recommendedName>
</protein>
<sequence length="172" mass="19741">MALEHFFKKRSPAFWSRGTYDLPKRPDYEVVTRLASVVTGIARLTHMFGCFLMTLNRYAAVCFPDVYEKWWTARMVYTMLIISIASSCAIYIQLLFNKLLYAQINGRWRIIGSEMPIKFIRIACFVLTVVYEAVSVALIARTVYVLRKASGSYICTMAQVIDASVKVDVEHE</sequence>
<dbReference type="Proteomes" id="UP000054495">
    <property type="component" value="Unassembled WGS sequence"/>
</dbReference>
<keyword evidence="1" id="KW-0472">Membrane</keyword>
<dbReference type="InterPro" id="IPR019426">
    <property type="entry name" value="7TM_GPCR_serpentine_rcpt_Srv"/>
</dbReference>
<evidence type="ECO:0000256" key="1">
    <source>
        <dbReference type="SAM" id="Phobius"/>
    </source>
</evidence>
<proteinExistence type="predicted"/>
<feature type="transmembrane region" description="Helical" evidence="1">
    <location>
        <begin position="117"/>
        <end position="140"/>
    </location>
</feature>
<evidence type="ECO:0000313" key="3">
    <source>
        <dbReference type="Proteomes" id="UP000054495"/>
    </source>
</evidence>
<dbReference type="AlphaFoldDB" id="A0A0D6LI38"/>
<gene>
    <name evidence="2" type="ORF">ANCCEY_10076</name>
</gene>
<evidence type="ECO:0000313" key="2">
    <source>
        <dbReference type="EMBL" id="EPB70838.1"/>
    </source>
</evidence>
<keyword evidence="3" id="KW-1185">Reference proteome</keyword>
<dbReference type="SUPFAM" id="SSF81321">
    <property type="entry name" value="Family A G protein-coupled receptor-like"/>
    <property type="match status" value="1"/>
</dbReference>
<dbReference type="Gene3D" id="1.20.1070.10">
    <property type="entry name" value="Rhodopsin 7-helix transmembrane proteins"/>
    <property type="match status" value="1"/>
</dbReference>